<evidence type="ECO:0000259" key="2">
    <source>
        <dbReference type="Pfam" id="PF24530"/>
    </source>
</evidence>
<dbReference type="PANTHER" id="PTHR33075:SF10">
    <property type="entry name" value="DUF4283 DOMAIN-CONTAINING PROTEIN"/>
    <property type="match status" value="1"/>
</dbReference>
<feature type="region of interest" description="Disordered" evidence="1">
    <location>
        <begin position="563"/>
        <end position="586"/>
    </location>
</feature>
<dbReference type="Gramene" id="HORVU.MOREX.r3.3HG0302870.1">
    <property type="protein sequence ID" value="HORVU.MOREX.r3.3HG0302870.1.CDS1"/>
    <property type="gene ID" value="HORVU.MOREX.r3.3HG0302870"/>
</dbReference>
<feature type="domain" description="DUF7597" evidence="2">
    <location>
        <begin position="70"/>
        <end position="190"/>
    </location>
</feature>
<sequence length="676" mass="72494">MRNNCLTWNCKSPTTSPVADISGTADNLGETATPATQFRPVSSPSHPRTPSETPPATPPPPPAMANFELDPEFFLPPGHNIIDGGPDRLPRTYTTPAVPITRCHERFLIAAVHPAPPTDNVIQVRQEVAALLHRGLHVRSAQAWIEGVGLFELRDVAESYVAVHMVPQEVAHNSVVRFLRHDHGVGFRGQEGFRQGCLMILGVPLDFRNTEDLRAAVNTFGEFHHWASDDPYLVRSIVFASFPDDRLVPRSINFSEDAVWGGGKVSWSAPVYILGAAAAEILPNDEDPKPINGNPHPLPGHLVHDNLQFALPPYPALGWNAVPLAPEDPVVPAADAVAADDWGQPPAAADGGGWEPEAAPEAPAADPVQDQESMVIDQPSPSSSDSVHELVDLDPQPQGHMEAEPADEAPPAPDLEVVVANPVAPDAGLAPAAQGHDAEPEEEVPAMEEAQEDNPLANVLYKPPHIQTDNLCVGVARVFYGPPLPLILSWARTFDALMGAATSMHVPRQLQMPILEPIMIPKRSWSAAFDPDAPVLPSPQPAGDALSVQEVIPLSLSSSAEDFTFHSPAPTKKGTRKKATPVVDSSVRRCTRGSIKRDGFKPIQQELPVHVPKKRKPKAKPMPSPSQETDDVQVPPATPIPVIQEVGQSLGIAPEKLTVDGLMEDPADSAPSSADV</sequence>
<name>A0A8I6Y3P9_HORVV</name>
<feature type="compositionally biased region" description="Acidic residues" evidence="1">
    <location>
        <begin position="439"/>
        <end position="451"/>
    </location>
</feature>
<reference evidence="3" key="2">
    <citation type="submission" date="2020-10" db="EMBL/GenBank/DDBJ databases">
        <authorList>
            <person name="Scholz U."/>
            <person name="Mascher M."/>
            <person name="Fiebig A."/>
        </authorList>
    </citation>
    <scope>NUCLEOTIDE SEQUENCE [LARGE SCALE GENOMIC DNA]</scope>
    <source>
        <strain evidence="3">cv. Morex</strain>
    </source>
</reference>
<feature type="compositionally biased region" description="Pro residues" evidence="1">
    <location>
        <begin position="52"/>
        <end position="63"/>
    </location>
</feature>
<dbReference type="InterPro" id="IPR056018">
    <property type="entry name" value="DUF7597"/>
</dbReference>
<proteinExistence type="predicted"/>
<organism evidence="3 4">
    <name type="scientific">Hordeum vulgare subsp. vulgare</name>
    <name type="common">Domesticated barley</name>
    <dbReference type="NCBI Taxonomy" id="112509"/>
    <lineage>
        <taxon>Eukaryota</taxon>
        <taxon>Viridiplantae</taxon>
        <taxon>Streptophyta</taxon>
        <taxon>Embryophyta</taxon>
        <taxon>Tracheophyta</taxon>
        <taxon>Spermatophyta</taxon>
        <taxon>Magnoliopsida</taxon>
        <taxon>Liliopsida</taxon>
        <taxon>Poales</taxon>
        <taxon>Poaceae</taxon>
        <taxon>BOP clade</taxon>
        <taxon>Pooideae</taxon>
        <taxon>Triticodae</taxon>
        <taxon>Triticeae</taxon>
        <taxon>Hordeinae</taxon>
        <taxon>Hordeum</taxon>
    </lineage>
</organism>
<feature type="region of interest" description="Disordered" evidence="1">
    <location>
        <begin position="341"/>
        <end position="412"/>
    </location>
</feature>
<accession>A0A8I6Y3P9</accession>
<feature type="region of interest" description="Disordered" evidence="1">
    <location>
        <begin position="12"/>
        <end position="69"/>
    </location>
</feature>
<dbReference type="EnsemblPlants" id="HORVU.MOREX.r3.3HG0302870.1">
    <property type="protein sequence ID" value="HORVU.MOREX.r3.3HG0302870.1.CDS1"/>
    <property type="gene ID" value="HORVU.MOREX.r3.3HG0302870"/>
</dbReference>
<dbReference type="Proteomes" id="UP000011116">
    <property type="component" value="Chromosome 3H"/>
</dbReference>
<protein>
    <recommendedName>
        <fullName evidence="2">DUF7597 domain-containing protein</fullName>
    </recommendedName>
</protein>
<feature type="compositionally biased region" description="Low complexity" evidence="1">
    <location>
        <begin position="341"/>
        <end position="367"/>
    </location>
</feature>
<feature type="compositionally biased region" description="Polar residues" evidence="1">
    <location>
        <begin position="33"/>
        <end position="46"/>
    </location>
</feature>
<keyword evidence="4" id="KW-1185">Reference proteome</keyword>
<reference evidence="4" key="1">
    <citation type="journal article" date="2012" name="Nature">
        <title>A physical, genetic and functional sequence assembly of the barley genome.</title>
        <authorList>
            <consortium name="The International Barley Genome Sequencing Consortium"/>
            <person name="Mayer K.F."/>
            <person name="Waugh R."/>
            <person name="Brown J.W."/>
            <person name="Schulman A."/>
            <person name="Langridge P."/>
            <person name="Platzer M."/>
            <person name="Fincher G.B."/>
            <person name="Muehlbauer G.J."/>
            <person name="Sato K."/>
            <person name="Close T.J."/>
            <person name="Wise R.P."/>
            <person name="Stein N."/>
        </authorList>
    </citation>
    <scope>NUCLEOTIDE SEQUENCE [LARGE SCALE GENOMIC DNA]</scope>
    <source>
        <strain evidence="4">cv. Morex</strain>
    </source>
</reference>
<evidence type="ECO:0000313" key="3">
    <source>
        <dbReference type="EnsemblPlants" id="HORVU.MOREX.r3.3HG0302870.1.CDS1"/>
    </source>
</evidence>
<dbReference type="Gramene" id="HORVU.MOREX.r2.3HG0252700.1">
    <property type="protein sequence ID" value="HORVU.MOREX.r2.3HG0252700.1.CDS.1"/>
    <property type="gene ID" value="HORVU.MOREX.r2.3HG0252700"/>
</dbReference>
<dbReference type="Pfam" id="PF24530">
    <property type="entry name" value="DUF7597"/>
    <property type="match status" value="1"/>
</dbReference>
<dbReference type="AlphaFoldDB" id="A0A8I6Y3P9"/>
<evidence type="ECO:0000256" key="1">
    <source>
        <dbReference type="SAM" id="MobiDB-lite"/>
    </source>
</evidence>
<feature type="region of interest" description="Disordered" evidence="1">
    <location>
        <begin position="599"/>
        <end position="636"/>
    </location>
</feature>
<feature type="region of interest" description="Disordered" evidence="1">
    <location>
        <begin position="426"/>
        <end position="451"/>
    </location>
</feature>
<evidence type="ECO:0000313" key="4">
    <source>
        <dbReference type="Proteomes" id="UP000011116"/>
    </source>
</evidence>
<reference evidence="3" key="3">
    <citation type="submission" date="2022-01" db="UniProtKB">
        <authorList>
            <consortium name="EnsemblPlants"/>
        </authorList>
    </citation>
    <scope>IDENTIFICATION</scope>
    <source>
        <strain evidence="3">subsp. vulgare</strain>
    </source>
</reference>
<dbReference type="PANTHER" id="PTHR33075">
    <property type="entry name" value="OS02G0499800 PROTEIN"/>
    <property type="match status" value="1"/>
</dbReference>